<dbReference type="Proteomes" id="UP000265930">
    <property type="component" value="Unassembled WGS sequence"/>
</dbReference>
<dbReference type="PROSITE" id="PS51186">
    <property type="entry name" value="GNAT"/>
    <property type="match status" value="1"/>
</dbReference>
<dbReference type="Gene3D" id="3.40.630.30">
    <property type="match status" value="1"/>
</dbReference>
<dbReference type="InterPro" id="IPR016181">
    <property type="entry name" value="Acyl_CoA_acyltransferase"/>
</dbReference>
<evidence type="ECO:0000313" key="3">
    <source>
        <dbReference type="Proteomes" id="UP000265930"/>
    </source>
</evidence>
<dbReference type="OrthoDB" id="9789603at2"/>
<dbReference type="EMBL" id="QXDJ01000004">
    <property type="protein sequence ID" value="RII33693.1"/>
    <property type="molecule type" value="Genomic_DNA"/>
</dbReference>
<accession>A0A399IL02</accession>
<sequence length="55" mass="6610">MGIGKKLMSFIEKYAQKRECYFTMLVSAYRRKEAHKFYEAIGYNNDVVKGYKKYL</sequence>
<feature type="domain" description="N-acetyltransferase" evidence="1">
    <location>
        <begin position="1"/>
        <end position="55"/>
    </location>
</feature>
<reference evidence="2 3" key="1">
    <citation type="submission" date="2018-08" db="EMBL/GenBank/DDBJ databases">
        <title>Genome of Clostridium chromiireducens C1, DSM12136.</title>
        <authorList>
            <person name="Xing M."/>
            <person name="Wei Y."/>
            <person name="Ang E.L."/>
            <person name="Zhao H."/>
            <person name="Zhang Y."/>
        </authorList>
    </citation>
    <scope>NUCLEOTIDE SEQUENCE [LARGE SCALE GENOMIC DNA]</scope>
    <source>
        <strain evidence="2 3">C1</strain>
    </source>
</reference>
<dbReference type="AlphaFoldDB" id="A0A399IL02"/>
<name>A0A399IL02_9CLOT</name>
<dbReference type="RefSeq" id="WP_079440727.1">
    <property type="nucleotide sequence ID" value="NZ_MZGT01000042.1"/>
</dbReference>
<dbReference type="GO" id="GO:0016747">
    <property type="term" value="F:acyltransferase activity, transferring groups other than amino-acyl groups"/>
    <property type="evidence" value="ECO:0007669"/>
    <property type="project" value="InterPro"/>
</dbReference>
<keyword evidence="2" id="KW-0808">Transferase</keyword>
<dbReference type="Pfam" id="PF00583">
    <property type="entry name" value="Acetyltransf_1"/>
    <property type="match status" value="1"/>
</dbReference>
<comment type="caution">
    <text evidence="2">The sequence shown here is derived from an EMBL/GenBank/DDBJ whole genome shotgun (WGS) entry which is preliminary data.</text>
</comment>
<organism evidence="2 3">
    <name type="scientific">Clostridium chromiireducens</name>
    <dbReference type="NCBI Taxonomy" id="225345"/>
    <lineage>
        <taxon>Bacteria</taxon>
        <taxon>Bacillati</taxon>
        <taxon>Bacillota</taxon>
        <taxon>Clostridia</taxon>
        <taxon>Eubacteriales</taxon>
        <taxon>Clostridiaceae</taxon>
        <taxon>Clostridium</taxon>
    </lineage>
</organism>
<protein>
    <submittedName>
        <fullName evidence="2">GNAT family N-acetyltransferase</fullName>
    </submittedName>
</protein>
<evidence type="ECO:0000313" key="2">
    <source>
        <dbReference type="EMBL" id="RII33693.1"/>
    </source>
</evidence>
<dbReference type="InterPro" id="IPR000182">
    <property type="entry name" value="GNAT_dom"/>
</dbReference>
<evidence type="ECO:0000259" key="1">
    <source>
        <dbReference type="PROSITE" id="PS51186"/>
    </source>
</evidence>
<dbReference type="SUPFAM" id="SSF55729">
    <property type="entry name" value="Acyl-CoA N-acyltransferases (Nat)"/>
    <property type="match status" value="1"/>
</dbReference>
<proteinExistence type="predicted"/>
<gene>
    <name evidence="2" type="ORF">D2A34_18390</name>
</gene>